<protein>
    <recommendedName>
        <fullName evidence="19">CCR4-Not complex 3'-5'-exoribonuclease subunit Ccr4</fullName>
        <ecNumber evidence="6">3.1.13.4</ecNumber>
    </recommendedName>
    <alternativeName>
        <fullName evidence="20">Carbon catabolite repressor protein 4</fullName>
    </alternativeName>
    <alternativeName>
        <fullName evidence="21">Cytoplasmic deadenylase</fullName>
    </alternativeName>
    <alternativeName>
        <fullName evidence="22">Glucose-repressible alcohol dehydrogenase transcriptional effector</fullName>
    </alternativeName>
</protein>
<dbReference type="InterPro" id="IPR001611">
    <property type="entry name" value="Leu-rich_rpt"/>
</dbReference>
<comment type="subcellular location">
    <subcellularLocation>
        <location evidence="4">Cytoplasm</location>
    </subcellularLocation>
    <subcellularLocation>
        <location evidence="3">Nucleus</location>
    </subcellularLocation>
</comment>
<sequence length="618" mass="68505">MNPHWSAQLMKAELCRQASPQHHRARQSALATRNAAKSAIPITNPNLKNLLAVKENGHARDDSQSSLVTESSGTQEPADGEHPSSTSAPIAQIQRPTAPRKAEGTWTILDMGGMALKNLSPGLFTFNFLTTLYLNHNNLTTIPSEISRLRGLIHLDLTGNQLTIVPPALGMLTGLRELFLFDNNLSTLPYQLGSLHQLEMLGIEGNLKMDEKIRSIAINEGTIGVIAYLRDNFMPTEEPRPRKWVQVGTEAERKALPSDTGSVPFSVLCYNILCEKYATSQMYGYTPTWALAWSHRKDRIMSEILDLQSDIVCLQEVDQEQFQTFFQPTLLERGYESCYSPKSRAKTMTGAKQKEVDGSATFFKADKFKLVENVVIEFRANALQRTDLAKTDDIFNRVAQRDDIALTCLLEERQTGIRLIVANAHIFWDPEYRDVKLVQVSLLVHELEAISDRFAKLPPMQNADGTKGAAYDDGSKISTLICGDFNSVPDSGVYQLLSTGSVQGDHPDFMGKNYGKFTTSGVSHRLGLRSAYAGIGELPVTNYTPSFRGGIDYIWYSTQSISVLDVLGEVDEEYLGKVVGFPNAHFPSDHIHISAQFVVKPPRETTSKAGPPGLRRPA</sequence>
<evidence type="ECO:0000256" key="15">
    <source>
        <dbReference type="ARBA" id="ARBA00022884"/>
    </source>
</evidence>
<reference evidence="25 26" key="1">
    <citation type="journal article" date="2011" name="PLoS Pathog.">
        <title>Endophytic Life Strategies Decoded by Genome and Transcriptome Analyses of the Mutualistic Root Symbiont Piriformospora indica.</title>
        <authorList>
            <person name="Zuccaro A."/>
            <person name="Lahrmann U."/>
            <person name="Guldener U."/>
            <person name="Langen G."/>
            <person name="Pfiffi S."/>
            <person name="Biedenkopf D."/>
            <person name="Wong P."/>
            <person name="Samans B."/>
            <person name="Grimm C."/>
            <person name="Basiewicz M."/>
            <person name="Murat C."/>
            <person name="Martin F."/>
            <person name="Kogel K.H."/>
        </authorList>
    </citation>
    <scope>NUCLEOTIDE SEQUENCE [LARGE SCALE GENOMIC DNA]</scope>
    <source>
        <strain evidence="25 26">DSM 11827</strain>
    </source>
</reference>
<keyword evidence="15" id="KW-0694">RNA-binding</keyword>
<dbReference type="eggNOG" id="KOG0620">
    <property type="taxonomic scope" value="Eukaryota"/>
</dbReference>
<evidence type="ECO:0000256" key="13">
    <source>
        <dbReference type="ARBA" id="ARBA00022839"/>
    </source>
</evidence>
<evidence type="ECO:0000256" key="14">
    <source>
        <dbReference type="ARBA" id="ARBA00022842"/>
    </source>
</evidence>
<dbReference type="GO" id="GO:0005737">
    <property type="term" value="C:cytoplasm"/>
    <property type="evidence" value="ECO:0007669"/>
    <property type="project" value="UniProtKB-SubCell"/>
</dbReference>
<gene>
    <name evidence="25" type="ORF">PIIN_05729</name>
</gene>
<evidence type="ECO:0000256" key="21">
    <source>
        <dbReference type="ARBA" id="ARBA00031469"/>
    </source>
</evidence>
<evidence type="ECO:0000313" key="26">
    <source>
        <dbReference type="Proteomes" id="UP000007148"/>
    </source>
</evidence>
<evidence type="ECO:0000256" key="16">
    <source>
        <dbReference type="ARBA" id="ARBA00023015"/>
    </source>
</evidence>
<evidence type="ECO:0000256" key="2">
    <source>
        <dbReference type="ARBA" id="ARBA00001946"/>
    </source>
</evidence>
<dbReference type="STRING" id="1109443.G4TKF1"/>
<feature type="region of interest" description="Disordered" evidence="23">
    <location>
        <begin position="57"/>
        <end position="101"/>
    </location>
</feature>
<evidence type="ECO:0000256" key="22">
    <source>
        <dbReference type="ARBA" id="ARBA00033317"/>
    </source>
</evidence>
<evidence type="ECO:0000256" key="10">
    <source>
        <dbReference type="ARBA" id="ARBA00022723"/>
    </source>
</evidence>
<comment type="similarity">
    <text evidence="5">Belongs to the CCR4/nocturin family.</text>
</comment>
<dbReference type="SUPFAM" id="SSF52058">
    <property type="entry name" value="L domain-like"/>
    <property type="match status" value="1"/>
</dbReference>
<evidence type="ECO:0000256" key="9">
    <source>
        <dbReference type="ARBA" id="ARBA00022722"/>
    </source>
</evidence>
<dbReference type="InterPro" id="IPR003591">
    <property type="entry name" value="Leu-rich_rpt_typical-subtyp"/>
</dbReference>
<evidence type="ECO:0000256" key="7">
    <source>
        <dbReference type="ARBA" id="ARBA00022490"/>
    </source>
</evidence>
<dbReference type="Gene3D" id="3.60.10.10">
    <property type="entry name" value="Endonuclease/exonuclease/phosphatase"/>
    <property type="match status" value="1"/>
</dbReference>
<evidence type="ECO:0000256" key="23">
    <source>
        <dbReference type="SAM" id="MobiDB-lite"/>
    </source>
</evidence>
<evidence type="ECO:0000256" key="3">
    <source>
        <dbReference type="ARBA" id="ARBA00004123"/>
    </source>
</evidence>
<keyword evidence="9" id="KW-0540">Nuclease</keyword>
<evidence type="ECO:0000256" key="19">
    <source>
        <dbReference type="ARBA" id="ARBA00023475"/>
    </source>
</evidence>
<dbReference type="InterPro" id="IPR032675">
    <property type="entry name" value="LRR_dom_sf"/>
</dbReference>
<dbReference type="OrthoDB" id="428734at2759"/>
<dbReference type="Gene3D" id="3.80.10.10">
    <property type="entry name" value="Ribonuclease Inhibitor"/>
    <property type="match status" value="1"/>
</dbReference>
<keyword evidence="18" id="KW-0539">Nucleus</keyword>
<evidence type="ECO:0000259" key="24">
    <source>
        <dbReference type="Pfam" id="PF03372"/>
    </source>
</evidence>
<keyword evidence="8" id="KW-0433">Leucine-rich repeat</keyword>
<dbReference type="EC" id="3.1.13.4" evidence="6"/>
<dbReference type="EMBL" id="CAFZ01000135">
    <property type="protein sequence ID" value="CCA71794.1"/>
    <property type="molecule type" value="Genomic_DNA"/>
</dbReference>
<name>G4TKF1_SERID</name>
<dbReference type="OMA" id="PHYYARA"/>
<dbReference type="GO" id="GO:0003723">
    <property type="term" value="F:RNA binding"/>
    <property type="evidence" value="ECO:0007669"/>
    <property type="project" value="UniProtKB-KW"/>
</dbReference>
<evidence type="ECO:0000256" key="20">
    <source>
        <dbReference type="ARBA" id="ARBA00030493"/>
    </source>
</evidence>
<evidence type="ECO:0000256" key="17">
    <source>
        <dbReference type="ARBA" id="ARBA00023163"/>
    </source>
</evidence>
<evidence type="ECO:0000256" key="4">
    <source>
        <dbReference type="ARBA" id="ARBA00004496"/>
    </source>
</evidence>
<dbReference type="GO" id="GO:0004535">
    <property type="term" value="F:poly(A)-specific ribonuclease activity"/>
    <property type="evidence" value="ECO:0007669"/>
    <property type="project" value="UniProtKB-EC"/>
</dbReference>
<keyword evidence="10" id="KW-0479">Metal-binding</keyword>
<dbReference type="SUPFAM" id="SSF56219">
    <property type="entry name" value="DNase I-like"/>
    <property type="match status" value="1"/>
</dbReference>
<keyword evidence="14" id="KW-0460">Magnesium</keyword>
<proteinExistence type="inferred from homology"/>
<evidence type="ECO:0000256" key="6">
    <source>
        <dbReference type="ARBA" id="ARBA00012161"/>
    </source>
</evidence>
<dbReference type="InterPro" id="IPR036691">
    <property type="entry name" value="Endo/exonu/phosph_ase_sf"/>
</dbReference>
<dbReference type="FunCoup" id="G4TKF1">
    <property type="interactions" value="432"/>
</dbReference>
<evidence type="ECO:0000313" key="25">
    <source>
        <dbReference type="EMBL" id="CCA71794.1"/>
    </source>
</evidence>
<evidence type="ECO:0000256" key="5">
    <source>
        <dbReference type="ARBA" id="ARBA00010774"/>
    </source>
</evidence>
<evidence type="ECO:0000256" key="11">
    <source>
        <dbReference type="ARBA" id="ARBA00022737"/>
    </source>
</evidence>
<dbReference type="Proteomes" id="UP000007148">
    <property type="component" value="Unassembled WGS sequence"/>
</dbReference>
<dbReference type="InParanoid" id="G4TKF1"/>
<keyword evidence="13" id="KW-0269">Exonuclease</keyword>
<dbReference type="SMART" id="SM00369">
    <property type="entry name" value="LRR_TYP"/>
    <property type="match status" value="3"/>
</dbReference>
<dbReference type="PANTHER" id="PTHR12121">
    <property type="entry name" value="CARBON CATABOLITE REPRESSOR PROTEIN 4"/>
    <property type="match status" value="1"/>
</dbReference>
<keyword evidence="12" id="KW-0378">Hydrolase</keyword>
<dbReference type="Pfam" id="PF13855">
    <property type="entry name" value="LRR_8"/>
    <property type="match status" value="1"/>
</dbReference>
<accession>G4TKF1</accession>
<keyword evidence="17" id="KW-0804">Transcription</keyword>
<dbReference type="GO" id="GO:0005634">
    <property type="term" value="C:nucleus"/>
    <property type="evidence" value="ECO:0007669"/>
    <property type="project" value="UniProtKB-SubCell"/>
</dbReference>
<keyword evidence="7" id="KW-0963">Cytoplasm</keyword>
<evidence type="ECO:0000256" key="8">
    <source>
        <dbReference type="ARBA" id="ARBA00022614"/>
    </source>
</evidence>
<organism evidence="25 26">
    <name type="scientific">Serendipita indica (strain DSM 11827)</name>
    <name type="common">Root endophyte fungus</name>
    <name type="synonym">Piriformospora indica</name>
    <dbReference type="NCBI Taxonomy" id="1109443"/>
    <lineage>
        <taxon>Eukaryota</taxon>
        <taxon>Fungi</taxon>
        <taxon>Dikarya</taxon>
        <taxon>Basidiomycota</taxon>
        <taxon>Agaricomycotina</taxon>
        <taxon>Agaricomycetes</taxon>
        <taxon>Sebacinales</taxon>
        <taxon>Serendipitaceae</taxon>
        <taxon>Serendipita</taxon>
    </lineage>
</organism>
<dbReference type="HOGENOM" id="CLU_016428_4_0_1"/>
<feature type="domain" description="Endonuclease/exonuclease/phosphatase" evidence="24">
    <location>
        <begin position="270"/>
        <end position="590"/>
    </location>
</feature>
<comment type="cofactor">
    <cofactor evidence="2">
        <name>Mg(2+)</name>
        <dbReference type="ChEBI" id="CHEBI:18420"/>
    </cofactor>
</comment>
<comment type="caution">
    <text evidence="25">The sequence shown here is derived from an EMBL/GenBank/DDBJ whole genome shotgun (WGS) entry which is preliminary data.</text>
</comment>
<evidence type="ECO:0000256" key="18">
    <source>
        <dbReference type="ARBA" id="ARBA00023242"/>
    </source>
</evidence>
<evidence type="ECO:0000256" key="12">
    <source>
        <dbReference type="ARBA" id="ARBA00022801"/>
    </source>
</evidence>
<feature type="compositionally biased region" description="Polar residues" evidence="23">
    <location>
        <begin position="64"/>
        <end position="75"/>
    </location>
</feature>
<keyword evidence="11" id="KW-0677">Repeat</keyword>
<dbReference type="FunFam" id="3.60.10.10:FF:000037">
    <property type="entry name" value="Glucose-repressible alcohol dehydrogenase transcriptional effector"/>
    <property type="match status" value="1"/>
</dbReference>
<keyword evidence="16" id="KW-0805">Transcription regulation</keyword>
<comment type="catalytic activity">
    <reaction evidence="1">
        <text>Exonucleolytic cleavage of poly(A) to 5'-AMP.</text>
        <dbReference type="EC" id="3.1.13.4"/>
    </reaction>
</comment>
<dbReference type="PROSITE" id="PS51450">
    <property type="entry name" value="LRR"/>
    <property type="match status" value="1"/>
</dbReference>
<dbReference type="GO" id="GO:0046872">
    <property type="term" value="F:metal ion binding"/>
    <property type="evidence" value="ECO:0007669"/>
    <property type="project" value="UniProtKB-KW"/>
</dbReference>
<dbReference type="InterPro" id="IPR050410">
    <property type="entry name" value="CCR4/nocturin_mRNA_transcr"/>
</dbReference>
<evidence type="ECO:0000256" key="1">
    <source>
        <dbReference type="ARBA" id="ARBA00001663"/>
    </source>
</evidence>
<dbReference type="InterPro" id="IPR005135">
    <property type="entry name" value="Endo/exonuclease/phosphatase"/>
</dbReference>
<dbReference type="CDD" id="cd09097">
    <property type="entry name" value="Deadenylase_CCR4"/>
    <property type="match status" value="1"/>
</dbReference>
<dbReference type="Pfam" id="PF03372">
    <property type="entry name" value="Exo_endo_phos"/>
    <property type="match status" value="1"/>
</dbReference>
<dbReference type="AlphaFoldDB" id="G4TKF1"/>
<keyword evidence="26" id="KW-1185">Reference proteome</keyword>
<dbReference type="PANTHER" id="PTHR12121:SF100">
    <property type="entry name" value="POLY(A)-SPECIFIC RIBONUCLEASE"/>
    <property type="match status" value="1"/>
</dbReference>